<feature type="chain" id="PRO_5045282133" evidence="2">
    <location>
        <begin position="21"/>
        <end position="90"/>
    </location>
</feature>
<keyword evidence="4" id="KW-1185">Reference proteome</keyword>
<evidence type="ECO:0000256" key="1">
    <source>
        <dbReference type="SAM" id="MobiDB-lite"/>
    </source>
</evidence>
<sequence length="90" mass="9912">MRSFTLCLVCLMAGSAPALGQVDTRQPNGPVDLRVDGRPNKHVGLPPSAADKGNRTRENPIYESDCAEVEQLNPNVRQAYQDRVRRACGY</sequence>
<evidence type="ECO:0000256" key="2">
    <source>
        <dbReference type="SAM" id="SignalP"/>
    </source>
</evidence>
<feature type="region of interest" description="Disordered" evidence="1">
    <location>
        <begin position="22"/>
        <end position="58"/>
    </location>
</feature>
<reference evidence="3 4" key="1">
    <citation type="journal article" date="2020" name="Arch. Microbiol.">
        <title>Bradyrhizobium campsiandrae sp. nov., a nitrogen-fixing bacterial strain isolated from a native leguminous tree from the Amazon adapted to flooded conditions.</title>
        <authorList>
            <person name="Cabral Michel D."/>
            <person name="Martins da Costa E."/>
            <person name="Azarias Guimaraes A."/>
            <person name="Soares de Carvalho T."/>
            <person name="Santos de Castro Caputo P."/>
            <person name="Willems A."/>
            <person name="de Souza Moreira F.M."/>
        </authorList>
    </citation>
    <scope>NUCLEOTIDE SEQUENCE [LARGE SCALE GENOMIC DNA]</scope>
    <source>
        <strain evidence="4">INPA 384B</strain>
    </source>
</reference>
<dbReference type="Proteomes" id="UP000639516">
    <property type="component" value="Unassembled WGS sequence"/>
</dbReference>
<evidence type="ECO:0000313" key="4">
    <source>
        <dbReference type="Proteomes" id="UP000639516"/>
    </source>
</evidence>
<gene>
    <name evidence="3" type="ORF">HA482_40975</name>
</gene>
<protein>
    <submittedName>
        <fullName evidence="3">Uncharacterized protein</fullName>
    </submittedName>
</protein>
<comment type="caution">
    <text evidence="3">The sequence shown here is derived from an EMBL/GenBank/DDBJ whole genome shotgun (WGS) entry which is preliminary data.</text>
</comment>
<evidence type="ECO:0000313" key="3">
    <source>
        <dbReference type="EMBL" id="MBC9984552.1"/>
    </source>
</evidence>
<proteinExistence type="predicted"/>
<keyword evidence="2" id="KW-0732">Signal</keyword>
<feature type="signal peptide" evidence="2">
    <location>
        <begin position="1"/>
        <end position="20"/>
    </location>
</feature>
<name>A0ABR7UME3_9BRAD</name>
<accession>A0ABR7UME3</accession>
<dbReference type="RefSeq" id="WP_188108259.1">
    <property type="nucleotide sequence ID" value="NZ_JAANIH010000118.1"/>
</dbReference>
<dbReference type="EMBL" id="JAATTO010000122">
    <property type="protein sequence ID" value="MBC9984552.1"/>
    <property type="molecule type" value="Genomic_DNA"/>
</dbReference>
<organism evidence="3 4">
    <name type="scientific">Bradyrhizobium campsiandrae</name>
    <dbReference type="NCBI Taxonomy" id="1729892"/>
    <lineage>
        <taxon>Bacteria</taxon>
        <taxon>Pseudomonadati</taxon>
        <taxon>Pseudomonadota</taxon>
        <taxon>Alphaproteobacteria</taxon>
        <taxon>Hyphomicrobiales</taxon>
        <taxon>Nitrobacteraceae</taxon>
        <taxon>Bradyrhizobium</taxon>
    </lineage>
</organism>